<gene>
    <name evidence="1" type="ORF">B0A75_18035</name>
</gene>
<dbReference type="AlphaFoldDB" id="A0A226HQQ1"/>
<protein>
    <recommendedName>
        <fullName evidence="3">Carboxypeptidase-like regulatory domain-containing protein</fullName>
    </recommendedName>
</protein>
<sequence length="345" mass="39425">MKNLCLLFFLFFTVTLFSQNILKGKISNKDNVPLDGVNIYLDGTTISTISDANGNFAIKYEPNANNIVVISSMGYQTEYLTGLDVSKPLNVVMTVSKNELKEVVITKNELFTRAQKLKLFREYFLGKTANGKSSIIQNEGDLQFKYDKDNLVFTATSNKPLIIVNAFLGYKIDFELVVFEIAFNKLSINSKDVIKNFYGGVSKFEEIDNSAAILERREKTFQGSQIQFFRNFAKKEWGIKKFILLNDDQSVDPLKRFKIIEEEDYVKVEILPQPKGEVKNDNLKDVVASYNIAYNRHEESKITFQTDSFYIYKYGNNSNIESILFSGKISEKKVGDMLPLNYGIK</sequence>
<evidence type="ECO:0000313" key="1">
    <source>
        <dbReference type="EMBL" id="OXA95966.1"/>
    </source>
</evidence>
<dbReference type="Proteomes" id="UP000198336">
    <property type="component" value="Unassembled WGS sequence"/>
</dbReference>
<reference evidence="1 2" key="1">
    <citation type="submission" date="2016-11" db="EMBL/GenBank/DDBJ databases">
        <title>Whole genomes of Flavobacteriaceae.</title>
        <authorList>
            <person name="Stine C."/>
            <person name="Li C."/>
            <person name="Tadesse D."/>
        </authorList>
    </citation>
    <scope>NUCLEOTIDE SEQUENCE [LARGE SCALE GENOMIC DNA]</scope>
    <source>
        <strain evidence="1 2">CCUG 59446</strain>
    </source>
</reference>
<accession>A0A226HQQ1</accession>
<proteinExistence type="predicted"/>
<name>A0A226HQQ1_9FLAO</name>
<comment type="caution">
    <text evidence="1">The sequence shown here is derived from an EMBL/GenBank/DDBJ whole genome shotgun (WGS) entry which is preliminary data.</text>
</comment>
<dbReference type="Gene3D" id="2.60.40.1120">
    <property type="entry name" value="Carboxypeptidase-like, regulatory domain"/>
    <property type="match status" value="1"/>
</dbReference>
<evidence type="ECO:0008006" key="3">
    <source>
        <dbReference type="Google" id="ProtNLM"/>
    </source>
</evidence>
<organism evidence="1 2">
    <name type="scientific">Flavobacterium oncorhynchi</name>
    <dbReference type="NCBI Taxonomy" id="728056"/>
    <lineage>
        <taxon>Bacteria</taxon>
        <taxon>Pseudomonadati</taxon>
        <taxon>Bacteroidota</taxon>
        <taxon>Flavobacteriia</taxon>
        <taxon>Flavobacteriales</taxon>
        <taxon>Flavobacteriaceae</taxon>
        <taxon>Flavobacterium</taxon>
    </lineage>
</organism>
<dbReference type="Pfam" id="PF13715">
    <property type="entry name" value="CarbopepD_reg_2"/>
    <property type="match status" value="1"/>
</dbReference>
<dbReference type="RefSeq" id="WP_089055667.1">
    <property type="nucleotide sequence ID" value="NZ_MUHA01000028.1"/>
</dbReference>
<evidence type="ECO:0000313" key="2">
    <source>
        <dbReference type="Proteomes" id="UP000198336"/>
    </source>
</evidence>
<dbReference type="EMBL" id="MUHA01000028">
    <property type="protein sequence ID" value="OXA95966.1"/>
    <property type="molecule type" value="Genomic_DNA"/>
</dbReference>
<keyword evidence="2" id="KW-1185">Reference proteome</keyword>
<dbReference type="SUPFAM" id="SSF49464">
    <property type="entry name" value="Carboxypeptidase regulatory domain-like"/>
    <property type="match status" value="1"/>
</dbReference>
<dbReference type="InterPro" id="IPR008969">
    <property type="entry name" value="CarboxyPept-like_regulatory"/>
</dbReference>